<evidence type="ECO:0000313" key="2">
    <source>
        <dbReference type="Proteomes" id="UP000031368"/>
    </source>
</evidence>
<reference evidence="1 2" key="1">
    <citation type="submission" date="2013-11" db="EMBL/GenBank/DDBJ databases">
        <title>Complete genome sequence of Rhizobium gallicum bv. gallicum R602.</title>
        <authorList>
            <person name="Bustos P."/>
            <person name="Santamaria R.I."/>
            <person name="Lozano L."/>
            <person name="Acosta J.L."/>
            <person name="Ormeno-Orrillo E."/>
            <person name="Rogel M.A."/>
            <person name="Romero D."/>
            <person name="Cevallos M.A."/>
            <person name="Martinez-Romero E."/>
            <person name="Gonzalez V."/>
        </authorList>
    </citation>
    <scope>NUCLEOTIDE SEQUENCE [LARGE SCALE GENOMIC DNA]</scope>
    <source>
        <strain evidence="1 2">R602</strain>
    </source>
</reference>
<dbReference type="AlphaFoldDB" id="A0A0B4X733"/>
<name>A0A0B4X733_9HYPH</name>
<sequence length="100" mass="11081">MGNSAQKRAIENYRSRLTERGIARFEIQALDADRDLLRSLARKLTEDGPEAGQLRRTIQQAMAGEPPKAGGILAALRRSPLVSADLDLSRPREEGRKVDL</sequence>
<dbReference type="KEGG" id="rga:RGR602_CH03649"/>
<proteinExistence type="predicted"/>
<evidence type="ECO:0000313" key="1">
    <source>
        <dbReference type="EMBL" id="AJD42956.1"/>
    </source>
</evidence>
<protein>
    <submittedName>
        <fullName evidence="1">Uncharacterized protein</fullName>
    </submittedName>
</protein>
<dbReference type="EMBL" id="CP006877">
    <property type="protein sequence ID" value="AJD42956.1"/>
    <property type="molecule type" value="Genomic_DNA"/>
</dbReference>
<keyword evidence="2" id="KW-1185">Reference proteome</keyword>
<dbReference type="RefSeq" id="WP_039846230.1">
    <property type="nucleotide sequence ID" value="NZ_CP006877.1"/>
</dbReference>
<gene>
    <name evidence="1" type="ORF">RGR602_CH03649</name>
</gene>
<dbReference type="Proteomes" id="UP000031368">
    <property type="component" value="Chromosome"/>
</dbReference>
<accession>A0A0B4X733</accession>
<organism evidence="1 2">
    <name type="scientific">Rhizobium gallicum bv. gallicum R602sp</name>
    <dbReference type="NCBI Taxonomy" id="1041138"/>
    <lineage>
        <taxon>Bacteria</taxon>
        <taxon>Pseudomonadati</taxon>
        <taxon>Pseudomonadota</taxon>
        <taxon>Alphaproteobacteria</taxon>
        <taxon>Hyphomicrobiales</taxon>
        <taxon>Rhizobiaceae</taxon>
        <taxon>Rhizobium/Agrobacterium group</taxon>
        <taxon>Rhizobium</taxon>
    </lineage>
</organism>
<dbReference type="HOGENOM" id="CLU_180803_0_0_5"/>